<dbReference type="InterPro" id="IPR001584">
    <property type="entry name" value="Integrase_cat-core"/>
</dbReference>
<dbReference type="InterPro" id="IPR057670">
    <property type="entry name" value="SH3_retrovirus"/>
</dbReference>
<dbReference type="Gene3D" id="3.30.420.10">
    <property type="entry name" value="Ribonuclease H-like superfamily/Ribonuclease H"/>
    <property type="match status" value="1"/>
</dbReference>
<dbReference type="PROSITE" id="PS50994">
    <property type="entry name" value="INTEGRASE"/>
    <property type="match status" value="1"/>
</dbReference>
<dbReference type="Pfam" id="PF07727">
    <property type="entry name" value="RVT_2"/>
    <property type="match status" value="1"/>
</dbReference>
<name>A0AA39T690_ACESA</name>
<dbReference type="InterPro" id="IPR036397">
    <property type="entry name" value="RNaseH_sf"/>
</dbReference>
<dbReference type="Pfam" id="PF25597">
    <property type="entry name" value="SH3_retrovirus"/>
    <property type="match status" value="1"/>
</dbReference>
<organism evidence="2 3">
    <name type="scientific">Acer saccharum</name>
    <name type="common">Sugar maple</name>
    <dbReference type="NCBI Taxonomy" id="4024"/>
    <lineage>
        <taxon>Eukaryota</taxon>
        <taxon>Viridiplantae</taxon>
        <taxon>Streptophyta</taxon>
        <taxon>Embryophyta</taxon>
        <taxon>Tracheophyta</taxon>
        <taxon>Spermatophyta</taxon>
        <taxon>Magnoliopsida</taxon>
        <taxon>eudicotyledons</taxon>
        <taxon>Gunneridae</taxon>
        <taxon>Pentapetalae</taxon>
        <taxon>rosids</taxon>
        <taxon>malvids</taxon>
        <taxon>Sapindales</taxon>
        <taxon>Sapindaceae</taxon>
        <taxon>Hippocastanoideae</taxon>
        <taxon>Acereae</taxon>
        <taxon>Acer</taxon>
    </lineage>
</organism>
<dbReference type="InterPro" id="IPR012337">
    <property type="entry name" value="RNaseH-like_sf"/>
</dbReference>
<comment type="caution">
    <text evidence="2">The sequence shown here is derived from an EMBL/GenBank/DDBJ whole genome shotgun (WGS) entry which is preliminary data.</text>
</comment>
<evidence type="ECO:0000259" key="1">
    <source>
        <dbReference type="PROSITE" id="PS50994"/>
    </source>
</evidence>
<dbReference type="PANTHER" id="PTHR11439">
    <property type="entry name" value="GAG-POL-RELATED RETROTRANSPOSON"/>
    <property type="match status" value="1"/>
</dbReference>
<dbReference type="SUPFAM" id="SSF53098">
    <property type="entry name" value="Ribonuclease H-like"/>
    <property type="match status" value="1"/>
</dbReference>
<dbReference type="GO" id="GO:0003676">
    <property type="term" value="F:nucleic acid binding"/>
    <property type="evidence" value="ECO:0007669"/>
    <property type="project" value="InterPro"/>
</dbReference>
<dbReference type="SUPFAM" id="SSF56672">
    <property type="entry name" value="DNA/RNA polymerases"/>
    <property type="match status" value="1"/>
</dbReference>
<sequence>MVSRTPQQNGIAEHMNRTLTERARSMRLHSWLPKQFWAEAVNTAIYLINRGPSKPLDLAIPEEIWTGKEVKLSHLKVFGCVSYVYIGDHARNKLDAKSVKCTLVGYGEDEFCYKLWDDQNRKMIRSRDVVFNERVIYKDGNTQVSEPEEPKYFGLNDVSENKVVEPVNQNDEEQGGSLQVIDPIPHRDVPASQAQSAVRRSTRTPITNRKYLQYMLLTDAGELECYNEAYQGEDASKWELTMKDEMKSLISNQTWELAKLPEGKKALQNKWVFRIKEEHDGSKRYKARLVVKGFQQIEGIDYSEIFSPVVKLTTIRLVLSIIAAKGLYLEQLDVKTAFLHGDLEEEIYMQQPEGFAEDGKEELVCRLTKSLYGLKQAPRQWYKKFDGFMQCNGYFRYNADHCCYFKKVKSSFIILLLYVDDMLVAGADLEEINNLKKQLSSEFEMKDLGAAKQIIGIRISINEQEGTLKLSQAELSKEQSPKTEEEKDFMAKFPYASAIESLMYAMTCTRPDISHAVGVVSRYMSNPSKLHWEAMKWILRYLRGTTERCLTFRRDELKLEGNVDSDFTREVDHRRSTTGCVFTMASTLISWMSQLQKIVTISTTEAEYVAVTEPSKELIWLQGLLAKLGFDQVMNVLHSDSQSAIHLAKNSAFHSRTKHIDLRYHFIRSLIEEGVLKLAKIVGSKNPADMLTKPVTTEKLELCAASVGLQE</sequence>
<reference evidence="2" key="2">
    <citation type="submission" date="2023-06" db="EMBL/GenBank/DDBJ databases">
        <authorList>
            <person name="Swenson N.G."/>
            <person name="Wegrzyn J.L."/>
            <person name="Mcevoy S.L."/>
        </authorList>
    </citation>
    <scope>NUCLEOTIDE SEQUENCE</scope>
    <source>
        <strain evidence="2">NS2018</strain>
        <tissue evidence="2">Leaf</tissue>
    </source>
</reference>
<dbReference type="PANTHER" id="PTHR11439:SF467">
    <property type="entry name" value="INTEGRASE CATALYTIC DOMAIN-CONTAINING PROTEIN"/>
    <property type="match status" value="1"/>
</dbReference>
<accession>A0AA39T690</accession>
<dbReference type="CDD" id="cd09272">
    <property type="entry name" value="RNase_HI_RT_Ty1"/>
    <property type="match status" value="1"/>
</dbReference>
<dbReference type="AlphaFoldDB" id="A0AA39T690"/>
<dbReference type="GO" id="GO:0015074">
    <property type="term" value="P:DNA integration"/>
    <property type="evidence" value="ECO:0007669"/>
    <property type="project" value="InterPro"/>
</dbReference>
<evidence type="ECO:0000313" key="2">
    <source>
        <dbReference type="EMBL" id="KAK0604174.1"/>
    </source>
</evidence>
<protein>
    <recommendedName>
        <fullName evidence="1">Integrase catalytic domain-containing protein</fullName>
    </recommendedName>
</protein>
<dbReference type="Proteomes" id="UP001168877">
    <property type="component" value="Unassembled WGS sequence"/>
</dbReference>
<evidence type="ECO:0000313" key="3">
    <source>
        <dbReference type="Proteomes" id="UP001168877"/>
    </source>
</evidence>
<dbReference type="InterPro" id="IPR043502">
    <property type="entry name" value="DNA/RNA_pol_sf"/>
</dbReference>
<dbReference type="InterPro" id="IPR013103">
    <property type="entry name" value="RVT_2"/>
</dbReference>
<gene>
    <name evidence="2" type="ORF">LWI29_012834</name>
</gene>
<dbReference type="EMBL" id="JAUESC010000002">
    <property type="protein sequence ID" value="KAK0604174.1"/>
    <property type="molecule type" value="Genomic_DNA"/>
</dbReference>
<proteinExistence type="predicted"/>
<reference evidence="2" key="1">
    <citation type="journal article" date="2022" name="Plant J.">
        <title>Strategies of tolerance reflected in two North American maple genomes.</title>
        <authorList>
            <person name="McEvoy S.L."/>
            <person name="Sezen U.U."/>
            <person name="Trouern-Trend A."/>
            <person name="McMahon S.M."/>
            <person name="Schaberg P.G."/>
            <person name="Yang J."/>
            <person name="Wegrzyn J.L."/>
            <person name="Swenson N.G."/>
        </authorList>
    </citation>
    <scope>NUCLEOTIDE SEQUENCE</scope>
    <source>
        <strain evidence="2">NS2018</strain>
    </source>
</reference>
<keyword evidence="3" id="KW-1185">Reference proteome</keyword>
<feature type="domain" description="Integrase catalytic" evidence="1">
    <location>
        <begin position="1"/>
        <end position="69"/>
    </location>
</feature>